<protein>
    <submittedName>
        <fullName evidence="1">Uncharacterized protein</fullName>
    </submittedName>
</protein>
<evidence type="ECO:0000313" key="2">
    <source>
        <dbReference type="Proteomes" id="UP001415857"/>
    </source>
</evidence>
<keyword evidence="2" id="KW-1185">Reference proteome</keyword>
<dbReference type="EMBL" id="JBBPBK010000012">
    <property type="protein sequence ID" value="KAK9273641.1"/>
    <property type="molecule type" value="Genomic_DNA"/>
</dbReference>
<proteinExistence type="predicted"/>
<name>A0AAP0WMX8_LIQFO</name>
<comment type="caution">
    <text evidence="1">The sequence shown here is derived from an EMBL/GenBank/DDBJ whole genome shotgun (WGS) entry which is preliminary data.</text>
</comment>
<sequence length="141" mass="16617">MKDMNEEDLGKEVRGNSLIFDKFPEKNHFTKRLRSILCFTEEANAKKSLYNCCYTLQMIRLINIEGLGIELMGDMLEVQPYVLVYERNQSLKRHSLIVLIWETVLRTVYIHRPSNFPRPKQGWLERSPNRRASIGGKMEIE</sequence>
<reference evidence="1 2" key="1">
    <citation type="journal article" date="2024" name="Plant J.">
        <title>Genome sequences and population genomics reveal climatic adaptation and genomic divergence between two closely related sweetgum species.</title>
        <authorList>
            <person name="Xu W.Q."/>
            <person name="Ren C.Q."/>
            <person name="Zhang X.Y."/>
            <person name="Comes H.P."/>
            <person name="Liu X.H."/>
            <person name="Li Y.G."/>
            <person name="Kettle C.J."/>
            <person name="Jalonen R."/>
            <person name="Gaisberger H."/>
            <person name="Ma Y.Z."/>
            <person name="Qiu Y.X."/>
        </authorList>
    </citation>
    <scope>NUCLEOTIDE SEQUENCE [LARGE SCALE GENOMIC DNA]</scope>
    <source>
        <strain evidence="1">Hangzhou</strain>
    </source>
</reference>
<dbReference type="Proteomes" id="UP001415857">
    <property type="component" value="Unassembled WGS sequence"/>
</dbReference>
<dbReference type="AlphaFoldDB" id="A0AAP0WMX8"/>
<evidence type="ECO:0000313" key="1">
    <source>
        <dbReference type="EMBL" id="KAK9273641.1"/>
    </source>
</evidence>
<accession>A0AAP0WMX8</accession>
<organism evidence="1 2">
    <name type="scientific">Liquidambar formosana</name>
    <name type="common">Formosan gum</name>
    <dbReference type="NCBI Taxonomy" id="63359"/>
    <lineage>
        <taxon>Eukaryota</taxon>
        <taxon>Viridiplantae</taxon>
        <taxon>Streptophyta</taxon>
        <taxon>Embryophyta</taxon>
        <taxon>Tracheophyta</taxon>
        <taxon>Spermatophyta</taxon>
        <taxon>Magnoliopsida</taxon>
        <taxon>eudicotyledons</taxon>
        <taxon>Gunneridae</taxon>
        <taxon>Pentapetalae</taxon>
        <taxon>Saxifragales</taxon>
        <taxon>Altingiaceae</taxon>
        <taxon>Liquidambar</taxon>
    </lineage>
</organism>
<gene>
    <name evidence="1" type="ORF">L1049_018451</name>
</gene>